<evidence type="ECO:0000256" key="1">
    <source>
        <dbReference type="SAM" id="MobiDB-lite"/>
    </source>
</evidence>
<sequence>MCTFSFPITSLPFTFYTYNIPTGETDDEDLAVGPPPPSQFRECPSPTLPPLPVAPLPVQ</sequence>
<feature type="region of interest" description="Disordered" evidence="1">
    <location>
        <begin position="24"/>
        <end position="59"/>
    </location>
</feature>
<dbReference type="EMBL" id="CASHTH010003857">
    <property type="protein sequence ID" value="CAI8050361.1"/>
    <property type="molecule type" value="Genomic_DNA"/>
</dbReference>
<protein>
    <submittedName>
        <fullName evidence="2">Uncharacterized protein</fullName>
    </submittedName>
</protein>
<feature type="non-terminal residue" evidence="2">
    <location>
        <position position="1"/>
    </location>
</feature>
<gene>
    <name evidence="2" type="ORF">GBAR_LOCUS27659</name>
</gene>
<organism evidence="2 3">
    <name type="scientific">Geodia barretti</name>
    <name type="common">Barrett's horny sponge</name>
    <dbReference type="NCBI Taxonomy" id="519541"/>
    <lineage>
        <taxon>Eukaryota</taxon>
        <taxon>Metazoa</taxon>
        <taxon>Porifera</taxon>
        <taxon>Demospongiae</taxon>
        <taxon>Heteroscleromorpha</taxon>
        <taxon>Tetractinellida</taxon>
        <taxon>Astrophorina</taxon>
        <taxon>Geodiidae</taxon>
        <taxon>Geodia</taxon>
    </lineage>
</organism>
<feature type="compositionally biased region" description="Pro residues" evidence="1">
    <location>
        <begin position="46"/>
        <end position="59"/>
    </location>
</feature>
<dbReference type="Proteomes" id="UP001174909">
    <property type="component" value="Unassembled WGS sequence"/>
</dbReference>
<name>A0AA35TNX7_GEOBA</name>
<comment type="caution">
    <text evidence="2">The sequence shown here is derived from an EMBL/GenBank/DDBJ whole genome shotgun (WGS) entry which is preliminary data.</text>
</comment>
<accession>A0AA35TNX7</accession>
<keyword evidence="3" id="KW-1185">Reference proteome</keyword>
<evidence type="ECO:0000313" key="2">
    <source>
        <dbReference type="EMBL" id="CAI8050361.1"/>
    </source>
</evidence>
<reference evidence="2" key="1">
    <citation type="submission" date="2023-03" db="EMBL/GenBank/DDBJ databases">
        <authorList>
            <person name="Steffen K."/>
            <person name="Cardenas P."/>
        </authorList>
    </citation>
    <scope>NUCLEOTIDE SEQUENCE</scope>
</reference>
<proteinExistence type="predicted"/>
<evidence type="ECO:0000313" key="3">
    <source>
        <dbReference type="Proteomes" id="UP001174909"/>
    </source>
</evidence>
<dbReference type="AlphaFoldDB" id="A0AA35TNX7"/>